<proteinExistence type="predicted"/>
<dbReference type="RefSeq" id="WP_005358451.1">
    <property type="nucleotide sequence ID" value="NZ_APVG01000050.1"/>
</dbReference>
<accession>N9VHM2</accession>
<dbReference type="InterPro" id="IPR017587">
    <property type="entry name" value="YqeC"/>
</dbReference>
<dbReference type="Pfam" id="PF19842">
    <property type="entry name" value="YqeC"/>
    <property type="match status" value="1"/>
</dbReference>
<dbReference type="PATRIC" id="fig|1268237.3.peg.3131"/>
<dbReference type="Proteomes" id="UP000023775">
    <property type="component" value="Unassembled WGS sequence"/>
</dbReference>
<evidence type="ECO:0000313" key="1">
    <source>
        <dbReference type="EMBL" id="ENY70911.1"/>
    </source>
</evidence>
<evidence type="ECO:0000313" key="2">
    <source>
        <dbReference type="Proteomes" id="UP000023775"/>
    </source>
</evidence>
<dbReference type="eggNOG" id="COG0769">
    <property type="taxonomic scope" value="Bacteria"/>
</dbReference>
<dbReference type="OrthoDB" id="368187at2"/>
<name>N9VHM2_9GAMM</name>
<evidence type="ECO:0008006" key="3">
    <source>
        <dbReference type="Google" id="ProtNLM"/>
    </source>
</evidence>
<dbReference type="AlphaFoldDB" id="N9VHM2"/>
<keyword evidence="2" id="KW-1185">Reference proteome</keyword>
<sequence length="277" mass="29788">MGNPCLSAGYFPDIERLLGQLVNRNSGPSSLIALCGAGGKTSTLFWLARHFAQTGLRVLITTTTRMYLPTPDQYDTLIIGEHVGDGMGARPSDVAAIAPGITALFAAREGEKVSGPSPAALDRLKAQGHFDLILVEADGARGRLFKLPALHEPCIPSASDWVIALTGAPCIEAPAGPEHIHRWEQVQAVTGLKEGQPLTLALLDGLLDHPEGIFKGAPTQARRVWLINGNYQNERAWERELASLLGRHPELHAIWLGAVREPVAIRYSVSHVADSTP</sequence>
<gene>
    <name evidence="1" type="ORF">G114_15913</name>
</gene>
<organism evidence="1 2">
    <name type="scientific">Aeromonas diversa CDC 2478-85</name>
    <dbReference type="NCBI Taxonomy" id="1268237"/>
    <lineage>
        <taxon>Bacteria</taxon>
        <taxon>Pseudomonadati</taxon>
        <taxon>Pseudomonadota</taxon>
        <taxon>Gammaproteobacteria</taxon>
        <taxon>Aeromonadales</taxon>
        <taxon>Aeromonadaceae</taxon>
        <taxon>Aeromonas</taxon>
    </lineage>
</organism>
<dbReference type="EMBL" id="APVG01000050">
    <property type="protein sequence ID" value="ENY70911.1"/>
    <property type="molecule type" value="Genomic_DNA"/>
</dbReference>
<comment type="caution">
    <text evidence="1">The sequence shown here is derived from an EMBL/GenBank/DDBJ whole genome shotgun (WGS) entry which is preliminary data.</text>
</comment>
<reference evidence="1 2" key="1">
    <citation type="journal article" date="2013" name="Genome Announc.">
        <title>Draft Genome Sequence of the Aeromonas diversa Type Strain.</title>
        <authorList>
            <person name="Farfan M."/>
            <person name="Spataro N."/>
            <person name="Sanglas A."/>
            <person name="Albarral V."/>
            <person name="Loren J.G."/>
            <person name="Bosch E."/>
            <person name="Fuste M.C."/>
        </authorList>
    </citation>
    <scope>NUCLEOTIDE SEQUENCE [LARGE SCALE GENOMIC DNA]</scope>
    <source>
        <strain evidence="1 2">2478-85</strain>
    </source>
</reference>
<protein>
    <recommendedName>
        <fullName evidence="3">Selenium-dependent hydroxylase accessory protein YqeC</fullName>
    </recommendedName>
</protein>
<dbReference type="NCBIfam" id="TIGR03172">
    <property type="entry name" value="selenium cofactor biosynthesis protein YqeC"/>
    <property type="match status" value="1"/>
</dbReference>